<gene>
    <name evidence="2" type="primary">LOC102709896</name>
</gene>
<feature type="domain" description="Protein kinase" evidence="1">
    <location>
        <begin position="93"/>
        <end position="384"/>
    </location>
</feature>
<dbReference type="AlphaFoldDB" id="J3NET9"/>
<evidence type="ECO:0000313" key="3">
    <source>
        <dbReference type="Proteomes" id="UP000006038"/>
    </source>
</evidence>
<dbReference type="GeneID" id="102709896"/>
<dbReference type="HOGENOM" id="CLU_000288_7_35_1"/>
<dbReference type="RefSeq" id="XP_006664725.1">
    <property type="nucleotide sequence ID" value="XM_006664662.2"/>
</dbReference>
<dbReference type="KEGG" id="obr:102709896"/>
<accession>J3NET9</accession>
<sequence>MASSSTVVPELEEEEAAAAALGRVYGGGAEEVREVEGYVRADEVDLQILDLEIEGRVMADRFRRLNSGGGGWEHDGDGGDRPKAAWEIDLSKLEIDHVVEHGDHGTLFRGKYYGQDVAVKLLDWGADGYSSEAQIAHFRTSLKEVVTVWHELDHPNITKFIGASMGTSNLNIPENIPDHSSKKGARTALPERACCVVVEYLTGGTLKQHLIKQFRKNKKLPYREVVRLALDLAKGLSFLHSKKILHRDVKTDNMLLDPQLNLKIADFGVARVVEAQDPKDLTGTTGTLGYMAPEVLAGKPYNRKCDVYSFGICLWEIYCCDMPYGPHADLSFADLSSAVVHQNLRPEMPKRCPSAMASIMTKCWDANPDVRPEMEEVVRLLEDLDTTKGGGGMAPDGTRLGCFCFFRPRGA</sequence>
<protein>
    <recommendedName>
        <fullName evidence="1">Protein kinase domain-containing protein</fullName>
    </recommendedName>
</protein>
<dbReference type="InterPro" id="IPR008271">
    <property type="entry name" value="Ser/Thr_kinase_AS"/>
</dbReference>
<dbReference type="Gramene" id="OB12G24970.1">
    <property type="protein sequence ID" value="OB12G24970.1"/>
    <property type="gene ID" value="OB12G24970"/>
</dbReference>
<reference evidence="2" key="2">
    <citation type="submission" date="2013-04" db="UniProtKB">
        <authorList>
            <consortium name="EnsemblPlants"/>
        </authorList>
    </citation>
    <scope>IDENTIFICATION</scope>
</reference>
<evidence type="ECO:0000259" key="1">
    <source>
        <dbReference type="PROSITE" id="PS50011"/>
    </source>
</evidence>
<dbReference type="InterPro" id="IPR011009">
    <property type="entry name" value="Kinase-like_dom_sf"/>
</dbReference>
<dbReference type="STRING" id="4533.J3NET9"/>
<dbReference type="Pfam" id="PF07714">
    <property type="entry name" value="PK_Tyr_Ser-Thr"/>
    <property type="match status" value="1"/>
</dbReference>
<dbReference type="Gene3D" id="1.10.510.10">
    <property type="entry name" value="Transferase(Phosphotransferase) domain 1"/>
    <property type="match status" value="1"/>
</dbReference>
<dbReference type="PANTHER" id="PTHR44329:SF287">
    <property type="entry name" value="OS12G0605900 PROTEIN"/>
    <property type="match status" value="1"/>
</dbReference>
<dbReference type="Proteomes" id="UP000006038">
    <property type="component" value="Chromosome 12"/>
</dbReference>
<dbReference type="InterPro" id="IPR000719">
    <property type="entry name" value="Prot_kinase_dom"/>
</dbReference>
<dbReference type="PRINTS" id="PR00109">
    <property type="entry name" value="TYRKINASE"/>
</dbReference>
<dbReference type="InterPro" id="IPR001245">
    <property type="entry name" value="Ser-Thr/Tyr_kinase_cat_dom"/>
</dbReference>
<dbReference type="EnsemblPlants" id="OB12G24970.1">
    <property type="protein sequence ID" value="OB12G24970.1"/>
    <property type="gene ID" value="OB12G24970"/>
</dbReference>
<dbReference type="SUPFAM" id="SSF56112">
    <property type="entry name" value="Protein kinase-like (PK-like)"/>
    <property type="match status" value="1"/>
</dbReference>
<dbReference type="PROSITE" id="PS50011">
    <property type="entry name" value="PROTEIN_KINASE_DOM"/>
    <property type="match status" value="1"/>
</dbReference>
<dbReference type="GO" id="GO:0004674">
    <property type="term" value="F:protein serine/threonine kinase activity"/>
    <property type="evidence" value="ECO:0007669"/>
    <property type="project" value="TreeGrafter"/>
</dbReference>
<dbReference type="GO" id="GO:0005524">
    <property type="term" value="F:ATP binding"/>
    <property type="evidence" value="ECO:0007669"/>
    <property type="project" value="InterPro"/>
</dbReference>
<dbReference type="InterPro" id="IPR051681">
    <property type="entry name" value="Ser/Thr_Kinases-Pseudokinases"/>
</dbReference>
<dbReference type="PROSITE" id="PS00108">
    <property type="entry name" value="PROTEIN_KINASE_ST"/>
    <property type="match status" value="1"/>
</dbReference>
<dbReference type="SMART" id="SM00220">
    <property type="entry name" value="S_TKc"/>
    <property type="match status" value="1"/>
</dbReference>
<organism evidence="2">
    <name type="scientific">Oryza brachyantha</name>
    <name type="common">malo sina</name>
    <dbReference type="NCBI Taxonomy" id="4533"/>
    <lineage>
        <taxon>Eukaryota</taxon>
        <taxon>Viridiplantae</taxon>
        <taxon>Streptophyta</taxon>
        <taxon>Embryophyta</taxon>
        <taxon>Tracheophyta</taxon>
        <taxon>Spermatophyta</taxon>
        <taxon>Magnoliopsida</taxon>
        <taxon>Liliopsida</taxon>
        <taxon>Poales</taxon>
        <taxon>Poaceae</taxon>
        <taxon>BOP clade</taxon>
        <taxon>Oryzoideae</taxon>
        <taxon>Oryzeae</taxon>
        <taxon>Oryzinae</taxon>
        <taxon>Oryza</taxon>
    </lineage>
</organism>
<dbReference type="OrthoDB" id="4062651at2759"/>
<proteinExistence type="predicted"/>
<evidence type="ECO:0000313" key="2">
    <source>
        <dbReference type="EnsemblPlants" id="OB12G24970.1"/>
    </source>
</evidence>
<dbReference type="PANTHER" id="PTHR44329">
    <property type="entry name" value="SERINE/THREONINE-PROTEIN KINASE TNNI3K-RELATED"/>
    <property type="match status" value="1"/>
</dbReference>
<name>J3NET9_ORYBR</name>
<dbReference type="CDD" id="cd13999">
    <property type="entry name" value="STKc_MAP3K-like"/>
    <property type="match status" value="1"/>
</dbReference>
<dbReference type="eggNOG" id="KOG0192">
    <property type="taxonomic scope" value="Eukaryota"/>
</dbReference>
<dbReference type="GO" id="GO:0005886">
    <property type="term" value="C:plasma membrane"/>
    <property type="evidence" value="ECO:0007669"/>
    <property type="project" value="TreeGrafter"/>
</dbReference>
<dbReference type="OMA" id="FRGKYYG"/>
<reference evidence="2" key="1">
    <citation type="journal article" date="2013" name="Nat. Commun.">
        <title>Whole-genome sequencing of Oryza brachyantha reveals mechanisms underlying Oryza genome evolution.</title>
        <authorList>
            <person name="Chen J."/>
            <person name="Huang Q."/>
            <person name="Gao D."/>
            <person name="Wang J."/>
            <person name="Lang Y."/>
            <person name="Liu T."/>
            <person name="Li B."/>
            <person name="Bai Z."/>
            <person name="Luis Goicoechea J."/>
            <person name="Liang C."/>
            <person name="Chen C."/>
            <person name="Zhang W."/>
            <person name="Sun S."/>
            <person name="Liao Y."/>
            <person name="Zhang X."/>
            <person name="Yang L."/>
            <person name="Song C."/>
            <person name="Wang M."/>
            <person name="Shi J."/>
            <person name="Liu G."/>
            <person name="Liu J."/>
            <person name="Zhou H."/>
            <person name="Zhou W."/>
            <person name="Yu Q."/>
            <person name="An N."/>
            <person name="Chen Y."/>
            <person name="Cai Q."/>
            <person name="Wang B."/>
            <person name="Liu B."/>
            <person name="Min J."/>
            <person name="Huang Y."/>
            <person name="Wu H."/>
            <person name="Li Z."/>
            <person name="Zhang Y."/>
            <person name="Yin Y."/>
            <person name="Song W."/>
            <person name="Jiang J."/>
            <person name="Jackson S.A."/>
            <person name="Wing R.A."/>
            <person name="Wang J."/>
            <person name="Chen M."/>
        </authorList>
    </citation>
    <scope>NUCLEOTIDE SEQUENCE [LARGE SCALE GENOMIC DNA]</scope>
    <source>
        <strain evidence="2">cv. IRGC 101232</strain>
    </source>
</reference>
<keyword evidence="3" id="KW-1185">Reference proteome</keyword>
<dbReference type="Gene3D" id="3.30.200.20">
    <property type="entry name" value="Phosphorylase Kinase, domain 1"/>
    <property type="match status" value="1"/>
</dbReference>